<evidence type="ECO:0000313" key="1">
    <source>
        <dbReference type="EMBL" id="QGQ94547.1"/>
    </source>
</evidence>
<dbReference type="GO" id="GO:0005975">
    <property type="term" value="P:carbohydrate metabolic process"/>
    <property type="evidence" value="ECO:0007669"/>
    <property type="project" value="InterPro"/>
</dbReference>
<keyword evidence="2" id="KW-1185">Reference proteome</keyword>
<dbReference type="InterPro" id="IPR014718">
    <property type="entry name" value="GH-type_carb-bd"/>
</dbReference>
<evidence type="ECO:0000313" key="2">
    <source>
        <dbReference type="Proteomes" id="UP000426246"/>
    </source>
</evidence>
<proteinExistence type="predicted"/>
<dbReference type="SUPFAM" id="SSF74650">
    <property type="entry name" value="Galactose mutarotase-like"/>
    <property type="match status" value="1"/>
</dbReference>
<gene>
    <name evidence="1" type="ORF">EHS13_06445</name>
</gene>
<protein>
    <recommendedName>
        <fullName evidence="3">DUF4432 family protein</fullName>
    </recommendedName>
</protein>
<dbReference type="Gene3D" id="2.70.98.10">
    <property type="match status" value="1"/>
</dbReference>
<dbReference type="GO" id="GO:0030246">
    <property type="term" value="F:carbohydrate binding"/>
    <property type="evidence" value="ECO:0007669"/>
    <property type="project" value="InterPro"/>
</dbReference>
<dbReference type="KEGG" id="ppsc:EHS13_06445"/>
<dbReference type="EMBL" id="CP034235">
    <property type="protein sequence ID" value="QGQ94547.1"/>
    <property type="molecule type" value="Genomic_DNA"/>
</dbReference>
<dbReference type="Proteomes" id="UP000426246">
    <property type="component" value="Chromosome"/>
</dbReference>
<name>A0A6B8RF41_9BACL</name>
<accession>A0A6B8RF41</accession>
<dbReference type="RefSeq" id="WP_155699554.1">
    <property type="nucleotide sequence ID" value="NZ_CP034235.1"/>
</dbReference>
<organism evidence="1 2">
    <name type="scientific">Paenibacillus psychroresistens</name>
    <dbReference type="NCBI Taxonomy" id="1778678"/>
    <lineage>
        <taxon>Bacteria</taxon>
        <taxon>Bacillati</taxon>
        <taxon>Bacillota</taxon>
        <taxon>Bacilli</taxon>
        <taxon>Bacillales</taxon>
        <taxon>Paenibacillaceae</taxon>
        <taxon>Paenibacillus</taxon>
    </lineage>
</organism>
<dbReference type="OrthoDB" id="113447at2"/>
<dbReference type="GO" id="GO:0003824">
    <property type="term" value="F:catalytic activity"/>
    <property type="evidence" value="ECO:0007669"/>
    <property type="project" value="InterPro"/>
</dbReference>
<sequence>MNTKIVPQILETTYKGVAAISLETELMKVIVVPEIGAKIVSLFYKPTQKEWLLDSGQRPFLPLGVDALFEKSDMSGWDECFPTIDACKYPLQGKHYGNLLPDHGEVWSLPWHAAIEPESLNLKVKGSCLPYVFQRKMSFIADGVMRLEYEVTNLSDEDLAMMWTAHPQFIATSDMAIHLPEAIKQMICVHGGNSLVANETVYNWPIASVSGQDKHLDTMDFGVEQDSRKLYYAGEVPEGWSGLSCSKSADYLLFQVSQEQVPYLGIWVDEKHYNDRITCALEPSSGYYDSLAAAVANGKSALVLAGKTLTWQLDVSLGNGDFPI</sequence>
<reference evidence="2" key="1">
    <citation type="submission" date="2018-11" db="EMBL/GenBank/DDBJ databases">
        <title>Complete genome sequence of Paenibacillus sp. ML311-T8.</title>
        <authorList>
            <person name="Nam Y.-D."/>
            <person name="Kang J."/>
            <person name="Chung W.-H."/>
            <person name="Park Y.S."/>
        </authorList>
    </citation>
    <scope>NUCLEOTIDE SEQUENCE [LARGE SCALE GENOMIC DNA]</scope>
    <source>
        <strain evidence="2">ML311-T8</strain>
    </source>
</reference>
<dbReference type="AlphaFoldDB" id="A0A6B8RF41"/>
<evidence type="ECO:0008006" key="3">
    <source>
        <dbReference type="Google" id="ProtNLM"/>
    </source>
</evidence>
<dbReference type="InterPro" id="IPR011013">
    <property type="entry name" value="Gal_mutarotase_sf_dom"/>
</dbReference>